<feature type="transmembrane region" description="Helical" evidence="3">
    <location>
        <begin position="164"/>
        <end position="185"/>
    </location>
</feature>
<dbReference type="PANTHER" id="PTHR44591:SF3">
    <property type="entry name" value="RESPONSE REGULATORY DOMAIN-CONTAINING PROTEIN"/>
    <property type="match status" value="1"/>
</dbReference>
<evidence type="ECO:0000256" key="3">
    <source>
        <dbReference type="SAM" id="Phobius"/>
    </source>
</evidence>
<evidence type="ECO:0000256" key="1">
    <source>
        <dbReference type="ARBA" id="ARBA00022553"/>
    </source>
</evidence>
<dbReference type="PROSITE" id="PS50110">
    <property type="entry name" value="RESPONSE_REGULATORY"/>
    <property type="match status" value="1"/>
</dbReference>
<dbReference type="InterPro" id="IPR011006">
    <property type="entry name" value="CheY-like_superfamily"/>
</dbReference>
<keyword evidence="3" id="KW-0812">Transmembrane</keyword>
<dbReference type="EMBL" id="JAJHJB010000018">
    <property type="protein sequence ID" value="MCC5466439.1"/>
    <property type="molecule type" value="Genomic_DNA"/>
</dbReference>
<evidence type="ECO:0000256" key="2">
    <source>
        <dbReference type="PROSITE-ProRule" id="PRU00169"/>
    </source>
</evidence>
<feature type="domain" description="Response regulatory" evidence="4">
    <location>
        <begin position="4"/>
        <end position="121"/>
    </location>
</feature>
<name>A0ABS8HVA0_9FIRM</name>
<dbReference type="Proteomes" id="UP001165492">
    <property type="component" value="Unassembled WGS sequence"/>
</dbReference>
<comment type="caution">
    <text evidence="5">The sequence shown here is derived from an EMBL/GenBank/DDBJ whole genome shotgun (WGS) entry which is preliminary data.</text>
</comment>
<keyword evidence="3" id="KW-1133">Transmembrane helix</keyword>
<keyword evidence="3" id="KW-0472">Membrane</keyword>
<dbReference type="SUPFAM" id="SSF52172">
    <property type="entry name" value="CheY-like"/>
    <property type="match status" value="1"/>
</dbReference>
<keyword evidence="1 2" id="KW-0597">Phosphoprotein</keyword>
<dbReference type="InterPro" id="IPR001789">
    <property type="entry name" value="Sig_transdc_resp-reg_receiver"/>
</dbReference>
<evidence type="ECO:0000313" key="5">
    <source>
        <dbReference type="EMBL" id="MCC5466439.1"/>
    </source>
</evidence>
<evidence type="ECO:0000259" key="4">
    <source>
        <dbReference type="PROSITE" id="PS50110"/>
    </source>
</evidence>
<accession>A0ABS8HVA0</accession>
<organism evidence="5 6">
    <name type="scientific">Pelosinus baikalensis</name>
    <dbReference type="NCBI Taxonomy" id="2892015"/>
    <lineage>
        <taxon>Bacteria</taxon>
        <taxon>Bacillati</taxon>
        <taxon>Bacillota</taxon>
        <taxon>Negativicutes</taxon>
        <taxon>Selenomonadales</taxon>
        <taxon>Sporomusaceae</taxon>
        <taxon>Pelosinus</taxon>
    </lineage>
</organism>
<keyword evidence="6" id="KW-1185">Reference proteome</keyword>
<proteinExistence type="predicted"/>
<evidence type="ECO:0000313" key="6">
    <source>
        <dbReference type="Proteomes" id="UP001165492"/>
    </source>
</evidence>
<gene>
    <name evidence="5" type="ORF">LMF89_13860</name>
</gene>
<dbReference type="PANTHER" id="PTHR44591">
    <property type="entry name" value="STRESS RESPONSE REGULATOR PROTEIN 1"/>
    <property type="match status" value="1"/>
</dbReference>
<feature type="modified residue" description="4-aspartylphosphate" evidence="2">
    <location>
        <position position="54"/>
    </location>
</feature>
<reference evidence="5" key="1">
    <citation type="submission" date="2021-11" db="EMBL/GenBank/DDBJ databases">
        <title>Description of a new species Pelosinus isolated from the bottom sediments of Lake Baikal.</title>
        <authorList>
            <person name="Zakharyuk A."/>
        </authorList>
    </citation>
    <scope>NUCLEOTIDE SEQUENCE</scope>
    <source>
        <strain evidence="5">Bkl1</strain>
    </source>
</reference>
<dbReference type="Pfam" id="PF00072">
    <property type="entry name" value="Response_reg"/>
    <property type="match status" value="1"/>
</dbReference>
<dbReference type="SMART" id="SM00448">
    <property type="entry name" value="REC"/>
    <property type="match status" value="1"/>
</dbReference>
<sequence length="202" mass="23414">MKNSILIVDDLTFNRKQIKAVLKDMQQIEFYDAEDGFQAIKEVEDNDIDLIILDLMMPGKDGFDVLRELKADAKYKDIPIIVYSGMDNIDSINQALELGAYDYFSKPLTMEQIQFVVPVKVKNALDSYVQRKALLRMHEKMKLELMLANVLQQTLIATSKKDHWLICMVNIFLVMKLVGIFMNVYSLKTMSGLLWQMFQVME</sequence>
<protein>
    <submittedName>
        <fullName evidence="5">Response regulator</fullName>
    </submittedName>
</protein>
<dbReference type="InterPro" id="IPR050595">
    <property type="entry name" value="Bact_response_regulator"/>
</dbReference>
<dbReference type="Gene3D" id="3.40.50.2300">
    <property type="match status" value="1"/>
</dbReference>
<dbReference type="RefSeq" id="WP_229535586.1">
    <property type="nucleotide sequence ID" value="NZ_JAJHJB010000018.1"/>
</dbReference>